<sequence length="360" mass="40352">MGAEGTQKRDIFADDPLGFNDVVGLNDYDAPLNAPGFEDVPGMEGFVADERVTGQGEFFSRSAGYLSFVDGSWSKEDLAREMGLERHPDDPPVTPRDFPDLSEKVRQTKSGSLDLPSQSDGGAELGFVADVSSAKDFKEVIPRGLPKDFESYHPLRLHGVDYLIARTNDGRLDVREIMAAKRREDGNFAGEAQRVDTSAAMHIPPGYYNEVAWTERELRREESHDESGGPTDYDTLEENTTKVYLVWAQNPHDEKHAFDRKLDFTKPVIVLDNDGNARVESVKGAEEHGADGVLVIRDGELFVEKAEALPNWEEVCQRWEREKATKRAAETEEKVDLHADFLKEVEDTYIPDDTPDVDNF</sequence>
<reference evidence="2" key="1">
    <citation type="submission" date="2021-01" db="EMBL/GenBank/DDBJ databases">
        <authorList>
            <person name="Corre E."/>
            <person name="Pelletier E."/>
            <person name="Niang G."/>
            <person name="Scheremetjew M."/>
            <person name="Finn R."/>
            <person name="Kale V."/>
            <person name="Holt S."/>
            <person name="Cochrane G."/>
            <person name="Meng A."/>
            <person name="Brown T."/>
            <person name="Cohen L."/>
        </authorList>
    </citation>
    <scope>NUCLEOTIDE SEQUENCE</scope>
    <source>
        <strain evidence="2">RCC1614</strain>
    </source>
</reference>
<name>A0A7R9TUW8_MICPS</name>
<accession>A0A7R9TUW8</accession>
<gene>
    <name evidence="2" type="ORF">MPUS1402_LOCUS9923</name>
</gene>
<dbReference type="AlphaFoldDB" id="A0A7R9TUW8"/>
<feature type="compositionally biased region" description="Polar residues" evidence="1">
    <location>
        <begin position="108"/>
        <end position="119"/>
    </location>
</feature>
<evidence type="ECO:0000313" key="2">
    <source>
        <dbReference type="EMBL" id="CAD8245893.1"/>
    </source>
</evidence>
<evidence type="ECO:0000256" key="1">
    <source>
        <dbReference type="SAM" id="MobiDB-lite"/>
    </source>
</evidence>
<organism evidence="2">
    <name type="scientific">Micromonas pusilla</name>
    <name type="common">Picoplanktonic green alga</name>
    <name type="synonym">Chromulina pusilla</name>
    <dbReference type="NCBI Taxonomy" id="38833"/>
    <lineage>
        <taxon>Eukaryota</taxon>
        <taxon>Viridiplantae</taxon>
        <taxon>Chlorophyta</taxon>
        <taxon>Mamiellophyceae</taxon>
        <taxon>Mamiellales</taxon>
        <taxon>Mamiellaceae</taxon>
        <taxon>Micromonas</taxon>
    </lineage>
</organism>
<feature type="compositionally biased region" description="Basic and acidic residues" evidence="1">
    <location>
        <begin position="97"/>
        <end position="106"/>
    </location>
</feature>
<protein>
    <submittedName>
        <fullName evidence="2">Uncharacterized protein</fullName>
    </submittedName>
</protein>
<proteinExistence type="predicted"/>
<dbReference type="EMBL" id="HBDY01013124">
    <property type="protein sequence ID" value="CAD8245893.1"/>
    <property type="molecule type" value="Transcribed_RNA"/>
</dbReference>
<feature type="region of interest" description="Disordered" evidence="1">
    <location>
        <begin position="84"/>
        <end position="119"/>
    </location>
</feature>